<keyword evidence="2" id="KW-1185">Reference proteome</keyword>
<evidence type="ECO:0000313" key="2">
    <source>
        <dbReference type="Proteomes" id="UP000494216"/>
    </source>
</evidence>
<dbReference type="AlphaFoldDB" id="A0A8S0Y737"/>
<proteinExistence type="predicted"/>
<dbReference type="InterPro" id="IPR029069">
    <property type="entry name" value="HotDog_dom_sf"/>
</dbReference>
<dbReference type="Gene3D" id="3.10.129.10">
    <property type="entry name" value="Hotdog Thioesterase"/>
    <property type="match status" value="1"/>
</dbReference>
<reference evidence="1 2" key="1">
    <citation type="submission" date="2020-02" db="EMBL/GenBank/DDBJ databases">
        <authorList>
            <person name="Hogendoorn C."/>
        </authorList>
    </citation>
    <scope>NUCLEOTIDE SEQUENCE [LARGE SCALE GENOMIC DNA]</scope>
    <source>
        <strain evidence="1">METHB21</strain>
    </source>
</reference>
<comment type="caution">
    <text evidence="1">The sequence shown here is derived from an EMBL/GenBank/DDBJ whole genome shotgun (WGS) entry which is preliminary data.</text>
</comment>
<protein>
    <recommendedName>
        <fullName evidence="3">Thioesterase</fullName>
    </recommendedName>
</protein>
<gene>
    <name evidence="1" type="ORF">METHB2_810005</name>
</gene>
<evidence type="ECO:0008006" key="3">
    <source>
        <dbReference type="Google" id="ProtNLM"/>
    </source>
</evidence>
<organism evidence="1 2">
    <name type="scientific">Candidatus Methylobacter favarea</name>
    <dbReference type="NCBI Taxonomy" id="2707345"/>
    <lineage>
        <taxon>Bacteria</taxon>
        <taxon>Pseudomonadati</taxon>
        <taxon>Pseudomonadota</taxon>
        <taxon>Gammaproteobacteria</taxon>
        <taxon>Methylococcales</taxon>
        <taxon>Methylococcaceae</taxon>
        <taxon>Methylobacter</taxon>
    </lineage>
</organism>
<dbReference type="SUPFAM" id="SSF54637">
    <property type="entry name" value="Thioesterase/thiol ester dehydrase-isomerase"/>
    <property type="match status" value="1"/>
</dbReference>
<name>A0A8S0Y737_9GAMM</name>
<dbReference type="Proteomes" id="UP000494216">
    <property type="component" value="Unassembled WGS sequence"/>
</dbReference>
<dbReference type="EMBL" id="CADCXN010000115">
    <property type="protein sequence ID" value="CAA9892809.1"/>
    <property type="molecule type" value="Genomic_DNA"/>
</dbReference>
<evidence type="ECO:0000313" key="1">
    <source>
        <dbReference type="EMBL" id="CAA9892809.1"/>
    </source>
</evidence>
<sequence>MRSKTAIKNHWFAAICDYTQLQRLRAMELIGNCYRLRQDLFNEVIGAFIGTFMPSMAHVNPHNFNQASMRNFYNYNYLQMRASGYAWQIIYLRISYAKPAVFAQIITVKCCCVEWENRLKIDYLIVDKDTGSRLTKGYSIQVAVNMLSQEMCFESPAVLFEKLGLMAV</sequence>
<accession>A0A8S0Y737</accession>